<dbReference type="EMBL" id="HBFQ01002894">
    <property type="protein sequence ID" value="CAD8827653.1"/>
    <property type="molecule type" value="Transcribed_RNA"/>
</dbReference>
<dbReference type="AlphaFoldDB" id="A0A7S0ZNQ1"/>
<proteinExistence type="predicted"/>
<sequence length="119" mass="12735">MHAPLWRVSYRELTDDLMASGTPIRVCAVNDAIVGADTDLVENQCGCGGGEGRGKKRSLSTSPPAPLVQVGEFFDRALLARLEEGSWDTFGENGEFHSLALVWECILPDALLGQATTGT</sequence>
<accession>A0A7S0ZNQ1</accession>
<dbReference type="SUPFAM" id="SSF52402">
    <property type="entry name" value="Adenine nucleotide alpha hydrolases-like"/>
    <property type="match status" value="1"/>
</dbReference>
<protein>
    <submittedName>
        <fullName evidence="1">Uncharacterized protein</fullName>
    </submittedName>
</protein>
<organism evidence="1">
    <name type="scientific">Noctiluca scintillans</name>
    <name type="common">Sea sparkle</name>
    <name type="synonym">Red tide dinoflagellate</name>
    <dbReference type="NCBI Taxonomy" id="2966"/>
    <lineage>
        <taxon>Eukaryota</taxon>
        <taxon>Sar</taxon>
        <taxon>Alveolata</taxon>
        <taxon>Dinophyceae</taxon>
        <taxon>Noctilucales</taxon>
        <taxon>Noctilucaceae</taxon>
        <taxon>Noctiluca</taxon>
    </lineage>
</organism>
<gene>
    <name evidence="1" type="ORF">NSCI0253_LOCUS1999</name>
</gene>
<reference evidence="1" key="1">
    <citation type="submission" date="2021-01" db="EMBL/GenBank/DDBJ databases">
        <authorList>
            <person name="Corre E."/>
            <person name="Pelletier E."/>
            <person name="Niang G."/>
            <person name="Scheremetjew M."/>
            <person name="Finn R."/>
            <person name="Kale V."/>
            <person name="Holt S."/>
            <person name="Cochrane G."/>
            <person name="Meng A."/>
            <person name="Brown T."/>
            <person name="Cohen L."/>
        </authorList>
    </citation>
    <scope>NUCLEOTIDE SEQUENCE</scope>
</reference>
<name>A0A7S0ZNQ1_NOCSC</name>
<evidence type="ECO:0000313" key="1">
    <source>
        <dbReference type="EMBL" id="CAD8827653.1"/>
    </source>
</evidence>